<name>A0ABX7S5I1_9BACT</name>
<reference evidence="2 3" key="1">
    <citation type="submission" date="2021-03" db="EMBL/GenBank/DDBJ databases">
        <title>Thermosipho ferrireducens sp.nov., an anaerobic thermophilic iron-reducing bacterium isolated from a deep-sea hydrothermal sulfide deposits.</title>
        <authorList>
            <person name="Zeng X."/>
            <person name="Chen Y."/>
            <person name="Shao Z."/>
        </authorList>
    </citation>
    <scope>NUCLEOTIDE SEQUENCE [LARGE SCALE GENOMIC DNA]</scope>
    <source>
        <strain evidence="2 3">JL129W03</strain>
    </source>
</reference>
<evidence type="ECO:0000256" key="1">
    <source>
        <dbReference type="SAM" id="Coils"/>
    </source>
</evidence>
<gene>
    <name evidence="2" type="ORF">JYK00_06625</name>
</gene>
<keyword evidence="1" id="KW-0175">Coiled coil</keyword>
<keyword evidence="3" id="KW-1185">Reference proteome</keyword>
<sequence>MIRIEFVEKLLKGVDKELAMRFLEIKMKFEKEFSNSKLKREFVEVFWQLYDFIADNISEDSEIEKRLFLRYGLVDTKYLLKADLEKLKNIPFSEQEEDFFYVDEWLIAVKSGKVTPSSFEELRETKRVVAPLNITQIKKVYEEKLQERQTLEEKLKELVKGIESDGPYHSGILMIIQQVTDTCNALRQIDKEIHIIFNKLKDAENKLGSREFHSQNKEEVFTEPLVIKQMVKKSIGRLGNNFPALATLYLRNVQKWGTKAEVRRVVSEIESIDYTIFMRKLDRVPVRFPPYFILIPGYGDIGFCWEPFEGMNFSTGRGRVVIPMFGKNLWVSVVQALGDYRWKASKELAFGHWMEEGLTGEIYNYLVNNKIKERPDDYFIKNYILWLAKEAKGVQKLEKEIREIFWRYIEFPEELKTKLSKVSYVYSILYEKDKRRRK</sequence>
<protein>
    <submittedName>
        <fullName evidence="2">Uncharacterized protein</fullName>
    </submittedName>
</protein>
<dbReference type="RefSeq" id="WP_207566134.1">
    <property type="nucleotide sequence ID" value="NZ_CP071446.1"/>
</dbReference>
<organism evidence="2 3">
    <name type="scientific">Thermosipho ferrireducens</name>
    <dbReference type="NCBI Taxonomy" id="2571116"/>
    <lineage>
        <taxon>Bacteria</taxon>
        <taxon>Thermotogati</taxon>
        <taxon>Thermotogota</taxon>
        <taxon>Thermotogae</taxon>
        <taxon>Thermotogales</taxon>
        <taxon>Fervidobacteriaceae</taxon>
        <taxon>Thermosipho</taxon>
    </lineage>
</organism>
<evidence type="ECO:0000313" key="3">
    <source>
        <dbReference type="Proteomes" id="UP000671862"/>
    </source>
</evidence>
<proteinExistence type="predicted"/>
<dbReference type="Proteomes" id="UP000671862">
    <property type="component" value="Chromosome"/>
</dbReference>
<feature type="coiled-coil region" evidence="1">
    <location>
        <begin position="134"/>
        <end position="161"/>
    </location>
</feature>
<evidence type="ECO:0000313" key="2">
    <source>
        <dbReference type="EMBL" id="QTA37409.1"/>
    </source>
</evidence>
<accession>A0ABX7S5I1</accession>
<dbReference type="EMBL" id="CP071446">
    <property type="protein sequence ID" value="QTA37409.1"/>
    <property type="molecule type" value="Genomic_DNA"/>
</dbReference>